<dbReference type="PANTHER" id="PTHR23501:SF190">
    <property type="entry name" value="MAJOR FACILITATOR SUPERFAMILY MFS_1"/>
    <property type="match status" value="1"/>
</dbReference>
<name>A0A1Y3UI82_LIMRT</name>
<feature type="transmembrane region" description="Helical" evidence="6">
    <location>
        <begin position="225"/>
        <end position="246"/>
    </location>
</feature>
<dbReference type="Gene3D" id="1.20.1720.10">
    <property type="entry name" value="Multidrug resistance protein D"/>
    <property type="match status" value="1"/>
</dbReference>
<evidence type="ECO:0000256" key="1">
    <source>
        <dbReference type="ARBA" id="ARBA00004651"/>
    </source>
</evidence>
<keyword evidence="4 6" id="KW-1133">Transmembrane helix</keyword>
<evidence type="ECO:0000256" key="3">
    <source>
        <dbReference type="ARBA" id="ARBA00022692"/>
    </source>
</evidence>
<comment type="subcellular location">
    <subcellularLocation>
        <location evidence="1">Cell membrane</location>
        <topology evidence="1">Multi-pass membrane protein</topology>
    </subcellularLocation>
</comment>
<evidence type="ECO:0000313" key="9">
    <source>
        <dbReference type="Proteomes" id="UP000195868"/>
    </source>
</evidence>
<feature type="transmembrane region" description="Helical" evidence="6">
    <location>
        <begin position="432"/>
        <end position="453"/>
    </location>
</feature>
<dbReference type="AlphaFoldDB" id="A0A1Y3UI82"/>
<dbReference type="SUPFAM" id="SSF103473">
    <property type="entry name" value="MFS general substrate transporter"/>
    <property type="match status" value="1"/>
</dbReference>
<dbReference type="Gene3D" id="1.20.1250.20">
    <property type="entry name" value="MFS general substrate transporter like domains"/>
    <property type="match status" value="1"/>
</dbReference>
<dbReference type="RefSeq" id="WP_087215634.1">
    <property type="nucleotide sequence ID" value="NZ_NFHN01000035.1"/>
</dbReference>
<accession>A0A1Y3UI82</accession>
<keyword evidence="2" id="KW-0813">Transport</keyword>
<evidence type="ECO:0000256" key="6">
    <source>
        <dbReference type="SAM" id="Phobius"/>
    </source>
</evidence>
<feature type="transmembrane region" description="Helical" evidence="6">
    <location>
        <begin position="77"/>
        <end position="96"/>
    </location>
</feature>
<feature type="transmembrane region" description="Helical" evidence="6">
    <location>
        <begin position="333"/>
        <end position="352"/>
    </location>
</feature>
<evidence type="ECO:0000259" key="7">
    <source>
        <dbReference type="PROSITE" id="PS50850"/>
    </source>
</evidence>
<reference evidence="9" key="1">
    <citation type="submission" date="2017-04" db="EMBL/GenBank/DDBJ databases">
        <title>Function of individual gut microbiota members based on whole genome sequencing of pure cultures obtained from chicken caecum.</title>
        <authorList>
            <person name="Medvecky M."/>
            <person name="Cejkova D."/>
            <person name="Polansky O."/>
            <person name="Karasova D."/>
            <person name="Kubasova T."/>
            <person name="Cizek A."/>
            <person name="Rychlik I."/>
        </authorList>
    </citation>
    <scope>NUCLEOTIDE SEQUENCE [LARGE SCALE GENOMIC DNA]</scope>
    <source>
        <strain evidence="9">An71</strain>
    </source>
</reference>
<dbReference type="GO" id="GO:0005886">
    <property type="term" value="C:plasma membrane"/>
    <property type="evidence" value="ECO:0007669"/>
    <property type="project" value="UniProtKB-SubCell"/>
</dbReference>
<proteinExistence type="predicted"/>
<keyword evidence="5 6" id="KW-0472">Membrane</keyword>
<feature type="transmembrane region" description="Helical" evidence="6">
    <location>
        <begin position="267"/>
        <end position="288"/>
    </location>
</feature>
<feature type="transmembrane region" description="Helical" evidence="6">
    <location>
        <begin position="198"/>
        <end position="219"/>
    </location>
</feature>
<dbReference type="GO" id="GO:0022857">
    <property type="term" value="F:transmembrane transporter activity"/>
    <property type="evidence" value="ECO:0007669"/>
    <property type="project" value="InterPro"/>
</dbReference>
<dbReference type="InterPro" id="IPR036259">
    <property type="entry name" value="MFS_trans_sf"/>
</dbReference>
<evidence type="ECO:0000313" key="8">
    <source>
        <dbReference type="EMBL" id="OUN46069.1"/>
    </source>
</evidence>
<feature type="transmembrane region" description="Helical" evidence="6">
    <location>
        <begin position="166"/>
        <end position="186"/>
    </location>
</feature>
<sequence length="459" mass="49931">MINTVEKVRSHFWIYAIAVFISQLDGGTVSTMLPALTRTFGLSSVNSSWVAGIYTLGLVIGTPIASNLSDIYGAKKIFMGELGIWFLGALLTGIAPTYGLFLLGRFILALGDCGIIVLSINLMLHTAGHQRQGRKVSVVGVVSGLASIFAPIFVGLTLAFTGNWRAFYYSLLPFIAILFLLVWRILDNEVKEEQWQTDFPGLTAFTIFITSFMLFLTFIQQFNTYKYLIFALIVVAAISLWTFIRVERNIAPNKMPFLPINLLKKPAYSLTLLLGLLGGTLFAVFIYIPTYVHTVFHLPMRLSGMTLVVTGLGSVIGSWIGGLMVDKLGNKRTLIISAASIGLSGLLIIFGLSQLRLFTIFSFILGLGLGSFMSAPLQVIAGRMAGKGNRVQAIGGLSTTKKIGAIVAPIVYASVIQLNVNNGHMGIQVYRGIFVLLVVIAVISIIVTSLIPFTKEENL</sequence>
<evidence type="ECO:0000256" key="5">
    <source>
        <dbReference type="ARBA" id="ARBA00023136"/>
    </source>
</evidence>
<feature type="transmembrane region" description="Helical" evidence="6">
    <location>
        <begin position="358"/>
        <end position="382"/>
    </location>
</feature>
<gene>
    <name evidence="8" type="ORF">B5G22_08290</name>
</gene>
<dbReference type="EMBL" id="NFHN01000035">
    <property type="protein sequence ID" value="OUN46069.1"/>
    <property type="molecule type" value="Genomic_DNA"/>
</dbReference>
<evidence type="ECO:0000256" key="2">
    <source>
        <dbReference type="ARBA" id="ARBA00022448"/>
    </source>
</evidence>
<keyword evidence="3 6" id="KW-0812">Transmembrane</keyword>
<feature type="transmembrane region" description="Helical" evidence="6">
    <location>
        <begin position="12"/>
        <end position="36"/>
    </location>
</feature>
<dbReference type="PANTHER" id="PTHR23501">
    <property type="entry name" value="MAJOR FACILITATOR SUPERFAMILY"/>
    <property type="match status" value="1"/>
</dbReference>
<organism evidence="8 9">
    <name type="scientific">Limosilactobacillus reuteri</name>
    <name type="common">Lactobacillus reuteri</name>
    <dbReference type="NCBI Taxonomy" id="1598"/>
    <lineage>
        <taxon>Bacteria</taxon>
        <taxon>Bacillati</taxon>
        <taxon>Bacillota</taxon>
        <taxon>Bacilli</taxon>
        <taxon>Lactobacillales</taxon>
        <taxon>Lactobacillaceae</taxon>
        <taxon>Limosilactobacillus</taxon>
    </lineage>
</organism>
<comment type="caution">
    <text evidence="8">The sequence shown here is derived from an EMBL/GenBank/DDBJ whole genome shotgun (WGS) entry which is preliminary data.</text>
</comment>
<dbReference type="InterPro" id="IPR011701">
    <property type="entry name" value="MFS"/>
</dbReference>
<dbReference type="Proteomes" id="UP000195868">
    <property type="component" value="Unassembled WGS sequence"/>
</dbReference>
<evidence type="ECO:0000256" key="4">
    <source>
        <dbReference type="ARBA" id="ARBA00022989"/>
    </source>
</evidence>
<feature type="transmembrane region" description="Helical" evidence="6">
    <location>
        <begin position="300"/>
        <end position="321"/>
    </location>
</feature>
<feature type="transmembrane region" description="Helical" evidence="6">
    <location>
        <begin position="48"/>
        <end position="65"/>
    </location>
</feature>
<feature type="transmembrane region" description="Helical" evidence="6">
    <location>
        <begin position="102"/>
        <end position="124"/>
    </location>
</feature>
<protein>
    <submittedName>
        <fullName evidence="8">MFS transporter</fullName>
    </submittedName>
</protein>
<feature type="transmembrane region" description="Helical" evidence="6">
    <location>
        <begin position="403"/>
        <end position="420"/>
    </location>
</feature>
<feature type="domain" description="Major facilitator superfamily (MFS) profile" evidence="7">
    <location>
        <begin position="11"/>
        <end position="456"/>
    </location>
</feature>
<dbReference type="PROSITE" id="PS50850">
    <property type="entry name" value="MFS"/>
    <property type="match status" value="1"/>
</dbReference>
<dbReference type="InterPro" id="IPR020846">
    <property type="entry name" value="MFS_dom"/>
</dbReference>
<feature type="transmembrane region" description="Helical" evidence="6">
    <location>
        <begin position="136"/>
        <end position="160"/>
    </location>
</feature>
<dbReference type="Pfam" id="PF07690">
    <property type="entry name" value="MFS_1"/>
    <property type="match status" value="1"/>
</dbReference>